<evidence type="ECO:0000256" key="5">
    <source>
        <dbReference type="ARBA" id="ARBA00022723"/>
    </source>
</evidence>
<feature type="binding site" evidence="11">
    <location>
        <position position="70"/>
    </location>
    <ligand>
        <name>Zn(2+)</name>
        <dbReference type="ChEBI" id="CHEBI:29105"/>
        <note>catalytic</note>
    </ligand>
</feature>
<dbReference type="Gene3D" id="1.10.390.10">
    <property type="entry name" value="Neutral Protease Domain 2"/>
    <property type="match status" value="1"/>
</dbReference>
<dbReference type="Gene3D" id="3.10.170.10">
    <property type="match status" value="1"/>
</dbReference>
<dbReference type="GO" id="GO:0005615">
    <property type="term" value="C:extracellular space"/>
    <property type="evidence" value="ECO:0007669"/>
    <property type="project" value="InterPro"/>
</dbReference>
<evidence type="ECO:0000313" key="15">
    <source>
        <dbReference type="Proteomes" id="UP001218218"/>
    </source>
</evidence>
<sequence>MGSPRRHSTSRSLGGKAVDRVTASIQDSAGTNNADFSTPPDGQSGHMRRYLFTSSNPNRDGALENDVPAHENTQTAWVETAGGMGESWSDAMADWTEKTSAAVPDDVMGQYIINSPAGIRTHPYSTSSTVNPLTYASVGTLNKVHNIGEVWANLLHNVYAALIGQWGWSPDSRTNPDGTVGNIVYMRLFIDSLPLQPCNPNFLTACNAWLQADVNRYNGTNRCLLWKTFASKGLGVNAANNADIPSDC</sequence>
<dbReference type="EC" id="3.4.24.-" evidence="12"/>
<dbReference type="InterPro" id="IPR001842">
    <property type="entry name" value="Peptidase_M36"/>
</dbReference>
<dbReference type="GO" id="GO:0006508">
    <property type="term" value="P:proteolysis"/>
    <property type="evidence" value="ECO:0007669"/>
    <property type="project" value="UniProtKB-KW"/>
</dbReference>
<dbReference type="InterPro" id="IPR027268">
    <property type="entry name" value="Peptidase_M4/M1_CTD_sf"/>
</dbReference>
<dbReference type="GO" id="GO:0008270">
    <property type="term" value="F:zinc ion binding"/>
    <property type="evidence" value="ECO:0007669"/>
    <property type="project" value="InterPro"/>
</dbReference>
<dbReference type="PANTHER" id="PTHR33478">
    <property type="entry name" value="EXTRACELLULAR METALLOPROTEINASE MEP"/>
    <property type="match status" value="1"/>
</dbReference>
<comment type="similarity">
    <text evidence="2 12">Belongs to the peptidase M36 family.</text>
</comment>
<feature type="active site" evidence="10">
    <location>
        <position position="71"/>
    </location>
</feature>
<gene>
    <name evidence="14" type="ORF">DFH08DRAFT_918449</name>
</gene>
<name>A0AAD7EAR1_9AGAR</name>
<comment type="cofactor">
    <cofactor evidence="11">
        <name>Zn(2+)</name>
        <dbReference type="ChEBI" id="CHEBI:29105"/>
    </cofactor>
    <text evidence="11">Binds 1 zinc ion per subunit.</text>
</comment>
<keyword evidence="4 12" id="KW-0645">Protease</keyword>
<keyword evidence="6 12" id="KW-0378">Hydrolase</keyword>
<evidence type="ECO:0000256" key="3">
    <source>
        <dbReference type="ARBA" id="ARBA00022525"/>
    </source>
</evidence>
<dbReference type="Proteomes" id="UP001218218">
    <property type="component" value="Unassembled WGS sequence"/>
</dbReference>
<evidence type="ECO:0000256" key="2">
    <source>
        <dbReference type="ARBA" id="ARBA00006006"/>
    </source>
</evidence>
<keyword evidence="3 12" id="KW-0964">Secreted</keyword>
<feature type="binding site" evidence="11">
    <location>
        <position position="86"/>
    </location>
    <ligand>
        <name>Zn(2+)</name>
        <dbReference type="ChEBI" id="CHEBI:29105"/>
        <note>catalytic</note>
    </ligand>
</feature>
<evidence type="ECO:0000256" key="13">
    <source>
        <dbReference type="SAM" id="MobiDB-lite"/>
    </source>
</evidence>
<dbReference type="InterPro" id="IPR050371">
    <property type="entry name" value="Fungal_virulence_M36"/>
</dbReference>
<comment type="subcellular location">
    <subcellularLocation>
        <location evidence="1 12">Secreted</location>
    </subcellularLocation>
</comment>
<evidence type="ECO:0000256" key="12">
    <source>
        <dbReference type="RuleBase" id="RU364017"/>
    </source>
</evidence>
<keyword evidence="5 11" id="KW-0479">Metal-binding</keyword>
<dbReference type="SUPFAM" id="SSF55486">
    <property type="entry name" value="Metalloproteases ('zincins'), catalytic domain"/>
    <property type="match status" value="1"/>
</dbReference>
<dbReference type="GO" id="GO:0004222">
    <property type="term" value="F:metalloendopeptidase activity"/>
    <property type="evidence" value="ECO:0007669"/>
    <property type="project" value="InterPro"/>
</dbReference>
<evidence type="ECO:0000256" key="4">
    <source>
        <dbReference type="ARBA" id="ARBA00022670"/>
    </source>
</evidence>
<keyword evidence="8 12" id="KW-0482">Metalloprotease</keyword>
<evidence type="ECO:0000256" key="6">
    <source>
        <dbReference type="ARBA" id="ARBA00022801"/>
    </source>
</evidence>
<proteinExistence type="inferred from homology"/>
<organism evidence="14 15">
    <name type="scientific">Mycena albidolilacea</name>
    <dbReference type="NCBI Taxonomy" id="1033008"/>
    <lineage>
        <taxon>Eukaryota</taxon>
        <taxon>Fungi</taxon>
        <taxon>Dikarya</taxon>
        <taxon>Basidiomycota</taxon>
        <taxon>Agaricomycotina</taxon>
        <taxon>Agaricomycetes</taxon>
        <taxon>Agaricomycetidae</taxon>
        <taxon>Agaricales</taxon>
        <taxon>Marasmiineae</taxon>
        <taxon>Mycenaceae</taxon>
        <taxon>Mycena</taxon>
    </lineage>
</organism>
<evidence type="ECO:0000256" key="11">
    <source>
        <dbReference type="PIRSR" id="PIRSR601842-2"/>
    </source>
</evidence>
<accession>A0AAD7EAR1</accession>
<keyword evidence="15" id="KW-1185">Reference proteome</keyword>
<comment type="caution">
    <text evidence="14">The sequence shown here is derived from an EMBL/GenBank/DDBJ whole genome shotgun (WGS) entry which is preliminary data.</text>
</comment>
<keyword evidence="9 12" id="KW-0865">Zymogen</keyword>
<dbReference type="Pfam" id="PF02128">
    <property type="entry name" value="Peptidase_M36"/>
    <property type="match status" value="1"/>
</dbReference>
<evidence type="ECO:0000313" key="14">
    <source>
        <dbReference type="EMBL" id="KAJ7307908.1"/>
    </source>
</evidence>
<feature type="region of interest" description="Disordered" evidence="13">
    <location>
        <begin position="1"/>
        <end position="66"/>
    </location>
</feature>
<feature type="compositionally biased region" description="Polar residues" evidence="13">
    <location>
        <begin position="23"/>
        <end position="36"/>
    </location>
</feature>
<dbReference type="AlphaFoldDB" id="A0AAD7EAR1"/>
<evidence type="ECO:0000256" key="10">
    <source>
        <dbReference type="PIRSR" id="PIRSR601842-1"/>
    </source>
</evidence>
<evidence type="ECO:0000256" key="7">
    <source>
        <dbReference type="ARBA" id="ARBA00022833"/>
    </source>
</evidence>
<reference evidence="14" key="1">
    <citation type="submission" date="2023-03" db="EMBL/GenBank/DDBJ databases">
        <title>Massive genome expansion in bonnet fungi (Mycena s.s.) driven by repeated elements and novel gene families across ecological guilds.</title>
        <authorList>
            <consortium name="Lawrence Berkeley National Laboratory"/>
            <person name="Harder C.B."/>
            <person name="Miyauchi S."/>
            <person name="Viragh M."/>
            <person name="Kuo A."/>
            <person name="Thoen E."/>
            <person name="Andreopoulos B."/>
            <person name="Lu D."/>
            <person name="Skrede I."/>
            <person name="Drula E."/>
            <person name="Henrissat B."/>
            <person name="Morin E."/>
            <person name="Kohler A."/>
            <person name="Barry K."/>
            <person name="LaButti K."/>
            <person name="Morin E."/>
            <person name="Salamov A."/>
            <person name="Lipzen A."/>
            <person name="Mereny Z."/>
            <person name="Hegedus B."/>
            <person name="Baldrian P."/>
            <person name="Stursova M."/>
            <person name="Weitz H."/>
            <person name="Taylor A."/>
            <person name="Grigoriev I.V."/>
            <person name="Nagy L.G."/>
            <person name="Martin F."/>
            <person name="Kauserud H."/>
        </authorList>
    </citation>
    <scope>NUCLEOTIDE SEQUENCE</scope>
    <source>
        <strain evidence="14">CBHHK002</strain>
    </source>
</reference>
<evidence type="ECO:0000256" key="1">
    <source>
        <dbReference type="ARBA" id="ARBA00004613"/>
    </source>
</evidence>
<dbReference type="PANTHER" id="PTHR33478:SF1">
    <property type="entry name" value="EXTRACELLULAR METALLOPROTEINASE MEP"/>
    <property type="match status" value="1"/>
</dbReference>
<keyword evidence="7 11" id="KW-0862">Zinc</keyword>
<evidence type="ECO:0000256" key="9">
    <source>
        <dbReference type="ARBA" id="ARBA00023145"/>
    </source>
</evidence>
<protein>
    <recommendedName>
        <fullName evidence="12">Extracellular metalloproteinase</fullName>
        <ecNumber evidence="12">3.4.24.-</ecNumber>
    </recommendedName>
    <alternativeName>
        <fullName evidence="12">Fungalysin</fullName>
    </alternativeName>
</protein>
<evidence type="ECO:0000256" key="8">
    <source>
        <dbReference type="ARBA" id="ARBA00023049"/>
    </source>
</evidence>
<dbReference type="EMBL" id="JARIHO010000086">
    <property type="protein sequence ID" value="KAJ7307908.1"/>
    <property type="molecule type" value="Genomic_DNA"/>
</dbReference>